<accession>A0AAD9NK11</accession>
<keyword evidence="2" id="KW-1185">Reference proteome</keyword>
<name>A0AAD9NK11_9ANNE</name>
<dbReference type="AlphaFoldDB" id="A0AAD9NK11"/>
<gene>
    <name evidence="1" type="ORF">LSH36_5g15011</name>
</gene>
<sequence length="297" mass="33261">MSQALSQFPSFQIHGNDSIAPRWTKYLERFENLMVGFDIKDNARNTALLLHYAGKKVTVYSGPCPTEIMENTSENGMPLEEVLAKGRAMELAQKHSRELEANRMSATKDVNNVRPGARQDTRNLHHENTSVVVLILTKEDVQLEENCASIVENKIILPKCAEERLPLQDTNVQLYPYGITGPLSLIGIFQTVVKFGDEKVSANFYVVRGKYGNLVSYLTVQQLKLVVLSDQVLSVNTDDPPAVSAMLNEYKDVLSGIGKLKDAIIKIHVNKDVHPATQSYRRIPLTLREKLEAKLAE</sequence>
<reference evidence="1" key="1">
    <citation type="journal article" date="2023" name="Mol. Biol. Evol.">
        <title>Third-Generation Sequencing Reveals the Adaptive Role of the Epigenome in Three Deep-Sea Polychaetes.</title>
        <authorList>
            <person name="Perez M."/>
            <person name="Aroh O."/>
            <person name="Sun Y."/>
            <person name="Lan Y."/>
            <person name="Juniper S.K."/>
            <person name="Young C.R."/>
            <person name="Angers B."/>
            <person name="Qian P.Y."/>
        </authorList>
    </citation>
    <scope>NUCLEOTIDE SEQUENCE</scope>
    <source>
        <strain evidence="1">P08H-3</strain>
    </source>
</reference>
<evidence type="ECO:0000313" key="1">
    <source>
        <dbReference type="EMBL" id="KAK2170004.1"/>
    </source>
</evidence>
<dbReference type="EMBL" id="JAODUP010000005">
    <property type="protein sequence ID" value="KAK2170004.1"/>
    <property type="molecule type" value="Genomic_DNA"/>
</dbReference>
<proteinExistence type="predicted"/>
<comment type="caution">
    <text evidence="1">The sequence shown here is derived from an EMBL/GenBank/DDBJ whole genome shotgun (WGS) entry which is preliminary data.</text>
</comment>
<protein>
    <submittedName>
        <fullName evidence="1">Uncharacterized protein</fullName>
    </submittedName>
</protein>
<organism evidence="1 2">
    <name type="scientific">Paralvinella palmiformis</name>
    <dbReference type="NCBI Taxonomy" id="53620"/>
    <lineage>
        <taxon>Eukaryota</taxon>
        <taxon>Metazoa</taxon>
        <taxon>Spiralia</taxon>
        <taxon>Lophotrochozoa</taxon>
        <taxon>Annelida</taxon>
        <taxon>Polychaeta</taxon>
        <taxon>Sedentaria</taxon>
        <taxon>Canalipalpata</taxon>
        <taxon>Terebellida</taxon>
        <taxon>Terebelliformia</taxon>
        <taxon>Alvinellidae</taxon>
        <taxon>Paralvinella</taxon>
    </lineage>
</organism>
<evidence type="ECO:0000313" key="2">
    <source>
        <dbReference type="Proteomes" id="UP001208570"/>
    </source>
</evidence>
<dbReference type="Proteomes" id="UP001208570">
    <property type="component" value="Unassembled WGS sequence"/>
</dbReference>